<keyword evidence="2" id="KW-0808">Transferase</keyword>
<dbReference type="Gene3D" id="3.30.559.70">
    <property type="entry name" value="Choline/Carnitine o-acyltransferase, domain 2"/>
    <property type="match status" value="1"/>
</dbReference>
<feature type="active site" description="Proton acceptor" evidence="4">
    <location>
        <position position="1037"/>
    </location>
</feature>
<feature type="compositionally biased region" description="Basic and acidic residues" evidence="5">
    <location>
        <begin position="495"/>
        <end position="517"/>
    </location>
</feature>
<feature type="compositionally biased region" description="Basic and acidic residues" evidence="5">
    <location>
        <begin position="592"/>
        <end position="604"/>
    </location>
</feature>
<dbReference type="Proteomes" id="UP001652680">
    <property type="component" value="Unassembled WGS sequence"/>
</dbReference>
<feature type="compositionally biased region" description="Basic and acidic residues" evidence="5">
    <location>
        <begin position="337"/>
        <end position="353"/>
    </location>
</feature>
<dbReference type="GO" id="GO:0004092">
    <property type="term" value="F:carnitine O-acetyltransferase activity"/>
    <property type="evidence" value="ECO:0007669"/>
    <property type="project" value="TreeGrafter"/>
</dbReference>
<dbReference type="PANTHER" id="PTHR22589:SF103">
    <property type="entry name" value="CARNITINE O-ACETYL-TRANSFERASE, ISOFORM A-RELATED"/>
    <property type="match status" value="1"/>
</dbReference>
<evidence type="ECO:0000256" key="5">
    <source>
        <dbReference type="SAM" id="MobiDB-lite"/>
    </source>
</evidence>
<feature type="compositionally biased region" description="Basic and acidic residues" evidence="5">
    <location>
        <begin position="690"/>
        <end position="700"/>
    </location>
</feature>
<keyword evidence="3" id="KW-0012">Acyltransferase</keyword>
<feature type="region of interest" description="Disordered" evidence="5">
    <location>
        <begin position="76"/>
        <end position="102"/>
    </location>
</feature>
<dbReference type="FunFam" id="3.30.559.70:FF:000010">
    <property type="entry name" value="Carnitine O-Acetyl-Transferase, isoform B"/>
    <property type="match status" value="1"/>
</dbReference>
<dbReference type="GO" id="GO:0019254">
    <property type="term" value="P:carnitine metabolic process, CoA-linked"/>
    <property type="evidence" value="ECO:0007669"/>
    <property type="project" value="TreeGrafter"/>
</dbReference>
<sequence>MRALLGAESLLSICKYRVRWYSKGKSHLPPKELYDMAMKAIESRQHTISARLRQFGKKASETPTLEIICRALASSSTAGTSNNSDSKDQAPSTFNSQTLKPDCDTLTMKPESQPNLPQLDFATLEIFNCKKCYENTSSKTQALSGLMIVNCKNCHEDNTKQSTKCSMGKAIPPQQGNSTKEPTSVLKKDLKTPSKEEASKAPPSKQDIKAEGSAKPQESADRFSMPQKSAFPQGRNPCEDGMSQCKQPKKPSCDSAVSCKGPQSDPVRTAPQEEHSVKGKIPDSTPSGKSPDVSNSQINTTASVELKAPGKSNASVNAIAQAKPQVKNIPQNIPKSDPSEGSKDGEKGAEKSKCPTPKPKKCQAAKKEPKPELIKKPEKCKEKEKPKAVAQCKQEKKEDPCPEAKKCLIKGAVSDPSSSSQSKPKSLEQVAPKAKPSQEKSSIQDSINQKQRQDKPTSRPVKATSQQSKEGKLPPPPSSSFSMPLFSAFPMGRNPCRDGPRGAAEEACPEPKDDPCSKPKINPCTSEESSCSSGNKASGGSSCSSEASGKKESSAFKKHSQKDKTSVSPKEIKTTSSEPAASQSPPSASTREILEPEGPFKEKVNTSSKDPIPPAAKSPSPTSPPPPAKELKESVAKAPSPSEIKGDSGPPEDKAKTPSQAPPPKPQEAKDKISNDNGHLKKPCVSLDGDESKLNSDISKDQISFDDCKVKKPCVSLDGDAGKKNSDSSEEKPQPELKKFPVQPLKQTLASYLISIEPLLTEEELKKEQKLTRKFADCEGQDLQKLLEEEAEHCANWLTPRWTRAAYLGYQAPLTVFSSPGLSFPIQEFPEPTDFLNFTAKAIYGACEFKQLVDQNKIPVVQMGKYSLDNSQFSKIFGTVRRPGRFCDTLEQCSDADYVVVVHKNNYFKLPIYCESGELLHVHSLRDALQEIIDCPICRGEPYGLLTHDNRGNWAEAYAALRCPHGNAASVDTIEQSLFLVCLDECVPIGKGEDSIVQAHQLLHGGGLRQNSGNRWMDKTIQLIVNPNGLAGFCYEHSPADCQPLAMLMDFVHEKVKEENYGCDGCDSQKEVTSTLLKFQPMNECINLWMCQAMRNIHKIVSQLQMNVFQFECHGKCFIKAQGLNVDSYIQMALSLAFYSLHKKIAAQYESAHLRIFYEGRTEAIRSTSNESKAFVLAMQSETATRNEKLATLHKAVDAHEKLTKEAIKGQGIDRHLFGLQQMALENGLPLPDFFQSTGFVRSVTFQLFTSQVATSSGGFMAYGPLLSDGYGCCYNPQEDKIIFAISAWKTCPQISPFKYGKAINKSLNAMRRLILETGGDRVGEHPCKCEEIRL</sequence>
<feature type="compositionally biased region" description="Basic and acidic residues" evidence="5">
    <location>
        <begin position="720"/>
        <end position="739"/>
    </location>
</feature>
<feature type="region of interest" description="Disordered" evidence="5">
    <location>
        <begin position="716"/>
        <end position="741"/>
    </location>
</feature>
<feature type="compositionally biased region" description="Basic and acidic residues" evidence="5">
    <location>
        <begin position="562"/>
        <end position="573"/>
    </location>
</feature>
<dbReference type="GeneID" id="108048327"/>
<dbReference type="RefSeq" id="XP_016984374.1">
    <property type="nucleotide sequence ID" value="XM_017128885.1"/>
</dbReference>
<feature type="compositionally biased region" description="Low complexity" evidence="5">
    <location>
        <begin position="526"/>
        <end position="547"/>
    </location>
</feature>
<feature type="compositionally biased region" description="Basic and acidic residues" evidence="5">
    <location>
        <begin position="186"/>
        <end position="199"/>
    </location>
</feature>
<feature type="compositionally biased region" description="Basic and acidic residues" evidence="5">
    <location>
        <begin position="365"/>
        <end position="406"/>
    </location>
</feature>
<feature type="compositionally biased region" description="Low complexity" evidence="5">
    <location>
        <begin position="574"/>
        <end position="590"/>
    </location>
</feature>
<feature type="compositionally biased region" description="Basic and acidic residues" evidence="5">
    <location>
        <begin position="271"/>
        <end position="281"/>
    </location>
</feature>
<evidence type="ECO:0000256" key="4">
    <source>
        <dbReference type="PIRSR" id="PIRSR600542-1"/>
    </source>
</evidence>
<dbReference type="Gene3D" id="3.30.559.10">
    <property type="entry name" value="Chloramphenicol acetyltransferase-like domain"/>
    <property type="match status" value="1"/>
</dbReference>
<dbReference type="EnsemblMetazoa" id="XM_017128885.2">
    <property type="protein sequence ID" value="XP_016984374.1"/>
    <property type="gene ID" value="LOC108048327"/>
</dbReference>
<feature type="domain" description="Choline/carnitine acyltransferase" evidence="6">
    <location>
        <begin position="741"/>
        <end position="1305"/>
    </location>
</feature>
<dbReference type="OrthoDB" id="240216at2759"/>
<feature type="region of interest" description="Disordered" evidence="5">
    <location>
        <begin position="159"/>
        <end position="702"/>
    </location>
</feature>
<feature type="compositionally biased region" description="Polar residues" evidence="5">
    <location>
        <begin position="284"/>
        <end position="303"/>
    </location>
</feature>
<dbReference type="InterPro" id="IPR042231">
    <property type="entry name" value="Cho/carn_acyl_trans_2"/>
</dbReference>
<evidence type="ECO:0000259" key="6">
    <source>
        <dbReference type="Pfam" id="PF00755"/>
    </source>
</evidence>
<protein>
    <submittedName>
        <fullName evidence="9">Uncharacterized protein LOC108048327 isoform X1</fullName>
    </submittedName>
</protein>
<feature type="compositionally biased region" description="Low complexity" evidence="5">
    <location>
        <begin position="479"/>
        <end position="491"/>
    </location>
</feature>
<dbReference type="SUPFAM" id="SSF52777">
    <property type="entry name" value="CoA-dependent acyltransferases"/>
    <property type="match status" value="2"/>
</dbReference>
<feature type="compositionally biased region" description="Polar residues" evidence="5">
    <location>
        <begin position="439"/>
        <end position="450"/>
    </location>
</feature>
<dbReference type="PROSITE" id="PS00440">
    <property type="entry name" value="ACYLTRANSF_C_2"/>
    <property type="match status" value="1"/>
</dbReference>
<dbReference type="Pfam" id="PF00755">
    <property type="entry name" value="Carn_acyltransf"/>
    <property type="match status" value="1"/>
</dbReference>
<proteinExistence type="inferred from homology"/>
<accession>A0A6P4F5R6</accession>
<dbReference type="InterPro" id="IPR000542">
    <property type="entry name" value="Carn_acyl_trans"/>
</dbReference>
<dbReference type="InterPro" id="IPR039551">
    <property type="entry name" value="Cho/carn_acyl_trans"/>
</dbReference>
<feature type="compositionally biased region" description="Polar residues" evidence="5">
    <location>
        <begin position="89"/>
        <end position="99"/>
    </location>
</feature>
<evidence type="ECO:0000256" key="3">
    <source>
        <dbReference type="ARBA" id="ARBA00023315"/>
    </source>
</evidence>
<feature type="compositionally biased region" description="Low complexity" evidence="5">
    <location>
        <begin position="414"/>
        <end position="424"/>
    </location>
</feature>
<evidence type="ECO:0000313" key="8">
    <source>
        <dbReference type="Proteomes" id="UP001652680"/>
    </source>
</evidence>
<evidence type="ECO:0000313" key="7">
    <source>
        <dbReference type="EnsemblMetazoa" id="XP_016984374.1"/>
    </source>
</evidence>
<reference evidence="7" key="3">
    <citation type="submission" date="2025-05" db="UniProtKB">
        <authorList>
            <consortium name="EnsemblMetazoa"/>
        </authorList>
    </citation>
    <scope>IDENTIFICATION</scope>
</reference>
<reference evidence="9" key="2">
    <citation type="submission" date="2025-04" db="UniProtKB">
        <authorList>
            <consortium name="RefSeq"/>
        </authorList>
    </citation>
    <scope>IDENTIFICATION</scope>
</reference>
<organism evidence="9">
    <name type="scientific">Drosophila rhopaloa</name>
    <name type="common">Fruit fly</name>
    <dbReference type="NCBI Taxonomy" id="1041015"/>
    <lineage>
        <taxon>Eukaryota</taxon>
        <taxon>Metazoa</taxon>
        <taxon>Ecdysozoa</taxon>
        <taxon>Arthropoda</taxon>
        <taxon>Hexapoda</taxon>
        <taxon>Insecta</taxon>
        <taxon>Pterygota</taxon>
        <taxon>Neoptera</taxon>
        <taxon>Endopterygota</taxon>
        <taxon>Diptera</taxon>
        <taxon>Brachycera</taxon>
        <taxon>Muscomorpha</taxon>
        <taxon>Ephydroidea</taxon>
        <taxon>Drosophilidae</taxon>
        <taxon>Drosophila</taxon>
        <taxon>Sophophora</taxon>
    </lineage>
</organism>
<evidence type="ECO:0000313" key="9">
    <source>
        <dbReference type="RefSeq" id="XP_016984374.1"/>
    </source>
</evidence>
<evidence type="ECO:0000256" key="2">
    <source>
        <dbReference type="ARBA" id="ARBA00022679"/>
    </source>
</evidence>
<dbReference type="PANTHER" id="PTHR22589">
    <property type="entry name" value="CARNITINE O-ACYLTRANSFERASE"/>
    <property type="match status" value="1"/>
</dbReference>
<dbReference type="GO" id="GO:0005777">
    <property type="term" value="C:peroxisome"/>
    <property type="evidence" value="ECO:0007669"/>
    <property type="project" value="TreeGrafter"/>
</dbReference>
<dbReference type="OMA" id="EHPCKCE"/>
<reference evidence="8" key="1">
    <citation type="journal article" date="2021" name="Elife">
        <title>Highly contiguous assemblies of 101 drosophilid genomes.</title>
        <authorList>
            <person name="Kim B.Y."/>
            <person name="Wang J.R."/>
            <person name="Miller D.E."/>
            <person name="Barmina O."/>
            <person name="Delaney E."/>
            <person name="Thompson A."/>
            <person name="Comeault A.A."/>
            <person name="Peede D."/>
            <person name="D'Agostino E.R."/>
            <person name="Pelaez J."/>
            <person name="Aguilar J.M."/>
            <person name="Haji D."/>
            <person name="Matsunaga T."/>
            <person name="Armstrong E.E."/>
            <person name="Zych M."/>
            <person name="Ogawa Y."/>
            <person name="Stamenkovic-Radak M."/>
            <person name="Jelic M."/>
            <person name="Veselinovic M.S."/>
            <person name="Tanaskovic M."/>
            <person name="Eric P."/>
            <person name="Gao J.J."/>
            <person name="Katoh T.K."/>
            <person name="Toda M.J."/>
            <person name="Watabe H."/>
            <person name="Watada M."/>
            <person name="Davis J.S."/>
            <person name="Moyle L.C."/>
            <person name="Manoli G."/>
            <person name="Bertolini E."/>
            <person name="Kostal V."/>
            <person name="Hawley R.S."/>
            <person name="Takahashi A."/>
            <person name="Jones C.D."/>
            <person name="Price D.K."/>
            <person name="Whiteman N."/>
            <person name="Kopp A."/>
            <person name="Matute D.R."/>
            <person name="Petrov D.A."/>
        </authorList>
    </citation>
    <scope>NUCLEOTIDE SEQUENCE [LARGE SCALE GENOMIC DNA]</scope>
</reference>
<gene>
    <name evidence="9" type="primary">LOC108048327</name>
    <name evidence="7" type="synonym">108048327</name>
</gene>
<evidence type="ECO:0000256" key="1">
    <source>
        <dbReference type="ARBA" id="ARBA00005232"/>
    </source>
</evidence>
<name>A0A6P4F5R6_DRORH</name>
<keyword evidence="8" id="KW-1185">Reference proteome</keyword>
<feature type="compositionally biased region" description="Pro residues" evidence="5">
    <location>
        <begin position="611"/>
        <end position="628"/>
    </location>
</feature>
<comment type="similarity">
    <text evidence="1">Belongs to the carnitine/choline acetyltransferase family.</text>
</comment>
<dbReference type="InterPro" id="IPR023213">
    <property type="entry name" value="CAT-like_dom_sf"/>
</dbReference>